<dbReference type="InterPro" id="IPR023195">
    <property type="entry name" value="Nict_dMeBzImd_PRibTrfase_N"/>
</dbReference>
<dbReference type="Gene3D" id="3.40.50.10210">
    <property type="match status" value="1"/>
</dbReference>
<evidence type="ECO:0000256" key="3">
    <source>
        <dbReference type="ARBA" id="ARBA00011991"/>
    </source>
</evidence>
<keyword evidence="12" id="KW-1185">Reference proteome</keyword>
<dbReference type="InterPro" id="IPR017846">
    <property type="entry name" value="Nict_dMeBzImd_PRibTrfase_bact"/>
</dbReference>
<sequence length="352" mass="36417">MSLSWYDNPAASLDQKTLAAARERQSQLTKPPGSLGRLEEIGITLAAMQATQHPRIDKVWISVFAGDHGVTAEGVSAFPQAVTAEMVRNFSAGGAAISVLAGEWNARLEVVNVGTVAELEELLGVMDARVGPGTANFVSQPAMTDEQLQEALNAGRAAAERCAINGAQLFIGGEMGIGNTTSAAAVGCCLLALPADRLAGPGTGLDAVGVNHKAQVIERALAHHRQDGSLQDRPLAALRCLGGFEIAALTGAYVRCGQLGVPVLVDGFITTVAALVAVRLRPELAAWLWYAHCSAEPGHRGLLEALAARPLLDLGMRLGEASGAAVAMPILRAAAALHARMATFAEAGVSQG</sequence>
<dbReference type="Gene3D" id="1.10.1610.10">
    <property type="match status" value="1"/>
</dbReference>
<dbReference type="PANTHER" id="PTHR43463:SF1">
    <property type="entry name" value="NICOTINATE-NUCLEOTIDE--DIMETHYLBENZIMIDAZOLE PHOSPHORIBOSYLTRANSFERASE"/>
    <property type="match status" value="1"/>
</dbReference>
<evidence type="ECO:0000256" key="5">
    <source>
        <dbReference type="ARBA" id="ARBA00022573"/>
    </source>
</evidence>
<evidence type="ECO:0000256" key="2">
    <source>
        <dbReference type="ARBA" id="ARBA00007110"/>
    </source>
</evidence>
<dbReference type="SUPFAM" id="SSF52733">
    <property type="entry name" value="Nicotinate mononucleotide:5,6-dimethylbenzimidazole phosphoribosyltransferase (CobT)"/>
    <property type="match status" value="1"/>
</dbReference>
<dbReference type="RefSeq" id="WP_048673256.1">
    <property type="nucleotide sequence ID" value="NZ_CBTJ020000042.1"/>
</dbReference>
<dbReference type="GO" id="GO:0009236">
    <property type="term" value="P:cobalamin biosynthetic process"/>
    <property type="evidence" value="ECO:0007669"/>
    <property type="project" value="UniProtKB-UniRule"/>
</dbReference>
<keyword evidence="5 10" id="KW-0169">Cobalamin biosynthesis</keyword>
<reference evidence="11" key="2">
    <citation type="submission" date="2014-03" db="EMBL/GenBank/DDBJ databases">
        <title>Candidatus Competibacter-lineage genomes retrieved from metagenomes reveal functional metabolic diversity.</title>
        <authorList>
            <person name="McIlroy S.J."/>
            <person name="Albertsen M."/>
            <person name="Andresen E.K."/>
            <person name="Saunders A.M."/>
            <person name="Kristiansen R."/>
            <person name="Stokholm-Bjerregaard M."/>
            <person name="Nielsen K.L."/>
            <person name="Nielsen P.H."/>
        </authorList>
    </citation>
    <scope>NUCLEOTIDE SEQUENCE</scope>
    <source>
        <strain evidence="11">Run_A_D11</strain>
    </source>
</reference>
<dbReference type="STRING" id="1400863.BN873_350029"/>
<proteinExistence type="inferred from homology"/>
<dbReference type="Proteomes" id="UP000035760">
    <property type="component" value="Unassembled WGS sequence"/>
</dbReference>
<dbReference type="FunFam" id="3.40.50.10210:FF:000001">
    <property type="entry name" value="Nicotinate-nucleotide--dimethylbenzimidazole phosphoribosyltransferase"/>
    <property type="match status" value="1"/>
</dbReference>
<dbReference type="AlphaFoldDB" id="W6MDF4"/>
<comment type="function">
    <text evidence="10">Catalyzes the synthesis of alpha-ribazole-5'-phosphate from nicotinate mononucleotide (NAMN) and 5,6-dimethylbenzimidazole (DMB).</text>
</comment>
<protein>
    <recommendedName>
        <fullName evidence="4 10">Nicotinate-nucleotide--dimethylbenzimidazole phosphoribosyltransferase</fullName>
        <shortName evidence="10">NN:DBI PRT</shortName>
        <ecNumber evidence="3 10">2.4.2.21</ecNumber>
    </recommendedName>
    <alternativeName>
        <fullName evidence="8 10">N(1)-alpha-phosphoribosyltransferase</fullName>
    </alternativeName>
</protein>
<gene>
    <name evidence="10 11" type="primary">cobT</name>
    <name evidence="11" type="ORF">BN873_350029</name>
</gene>
<dbReference type="EMBL" id="CBTJ020000042">
    <property type="protein sequence ID" value="CDI02773.1"/>
    <property type="molecule type" value="Genomic_DNA"/>
</dbReference>
<dbReference type="PANTHER" id="PTHR43463">
    <property type="entry name" value="NICOTINATE-NUCLEOTIDE--DIMETHYLBENZIMIDAZOLE PHOSPHORIBOSYLTRANSFERASE"/>
    <property type="match status" value="1"/>
</dbReference>
<evidence type="ECO:0000256" key="4">
    <source>
        <dbReference type="ARBA" id="ARBA00015486"/>
    </source>
</evidence>
<dbReference type="HAMAP" id="MF_00230">
    <property type="entry name" value="CobT"/>
    <property type="match status" value="1"/>
</dbReference>
<evidence type="ECO:0000256" key="9">
    <source>
        <dbReference type="ARBA" id="ARBA00047340"/>
    </source>
</evidence>
<dbReference type="GO" id="GO:0008939">
    <property type="term" value="F:nicotinate-nucleotide-dimethylbenzimidazole phosphoribosyltransferase activity"/>
    <property type="evidence" value="ECO:0007669"/>
    <property type="project" value="UniProtKB-UniRule"/>
</dbReference>
<evidence type="ECO:0000256" key="7">
    <source>
        <dbReference type="ARBA" id="ARBA00022679"/>
    </source>
</evidence>
<evidence type="ECO:0000256" key="6">
    <source>
        <dbReference type="ARBA" id="ARBA00022676"/>
    </source>
</evidence>
<comment type="similarity">
    <text evidence="2 10">Belongs to the CobT family.</text>
</comment>
<reference evidence="11" key="1">
    <citation type="submission" date="2013-07" db="EMBL/GenBank/DDBJ databases">
        <authorList>
            <person name="McIlroy S."/>
        </authorList>
    </citation>
    <scope>NUCLEOTIDE SEQUENCE [LARGE SCALE GENOMIC DNA]</scope>
    <source>
        <strain evidence="11">Run_A_D11</strain>
    </source>
</reference>
<dbReference type="EC" id="2.4.2.21" evidence="3 10"/>
<evidence type="ECO:0000256" key="1">
    <source>
        <dbReference type="ARBA" id="ARBA00005049"/>
    </source>
</evidence>
<comment type="catalytic activity">
    <reaction evidence="9 10">
        <text>5,6-dimethylbenzimidazole + nicotinate beta-D-ribonucleotide = alpha-ribazole 5'-phosphate + nicotinate + H(+)</text>
        <dbReference type="Rhea" id="RHEA:11196"/>
        <dbReference type="ChEBI" id="CHEBI:15378"/>
        <dbReference type="ChEBI" id="CHEBI:15890"/>
        <dbReference type="ChEBI" id="CHEBI:32544"/>
        <dbReference type="ChEBI" id="CHEBI:57502"/>
        <dbReference type="ChEBI" id="CHEBI:57918"/>
        <dbReference type="EC" id="2.4.2.21"/>
    </reaction>
</comment>
<name>W6MDF4_9GAMM</name>
<dbReference type="InterPro" id="IPR003200">
    <property type="entry name" value="Nict_dMeBzImd_PRibTrfase"/>
</dbReference>
<evidence type="ECO:0000256" key="8">
    <source>
        <dbReference type="ARBA" id="ARBA00030686"/>
    </source>
</evidence>
<comment type="pathway">
    <text evidence="1 10">Nucleoside biosynthesis; alpha-ribazole biosynthesis; alpha-ribazole from 5,6-dimethylbenzimidazole: step 1/2.</text>
</comment>
<dbReference type="Pfam" id="PF02277">
    <property type="entry name" value="DBI_PRT"/>
    <property type="match status" value="1"/>
</dbReference>
<evidence type="ECO:0000256" key="10">
    <source>
        <dbReference type="HAMAP-Rule" id="MF_00230"/>
    </source>
</evidence>
<feature type="active site" description="Proton acceptor" evidence="10">
    <location>
        <position position="320"/>
    </location>
</feature>
<dbReference type="CDD" id="cd02439">
    <property type="entry name" value="DMB-PRT_CobT"/>
    <property type="match status" value="1"/>
</dbReference>
<evidence type="ECO:0000313" key="11">
    <source>
        <dbReference type="EMBL" id="CDI02773.1"/>
    </source>
</evidence>
<accession>W6MDF4</accession>
<dbReference type="InterPro" id="IPR036087">
    <property type="entry name" value="Nict_dMeBzImd_PRibTrfase_sf"/>
</dbReference>
<keyword evidence="6 10" id="KW-0328">Glycosyltransferase</keyword>
<evidence type="ECO:0000313" key="12">
    <source>
        <dbReference type="Proteomes" id="UP000035760"/>
    </source>
</evidence>
<comment type="caution">
    <text evidence="11">The sequence shown here is derived from an EMBL/GenBank/DDBJ whole genome shotgun (WGS) entry which is preliminary data.</text>
</comment>
<dbReference type="OrthoDB" id="9781491at2"/>
<dbReference type="NCBIfam" id="TIGR03160">
    <property type="entry name" value="cobT_DBIPRT"/>
    <property type="match status" value="1"/>
</dbReference>
<keyword evidence="7 10" id="KW-0808">Transferase</keyword>
<dbReference type="NCBIfam" id="NF000996">
    <property type="entry name" value="PRK00105.1"/>
    <property type="match status" value="1"/>
</dbReference>
<organism evidence="11 12">
    <name type="scientific">Candidatus Competibacter denitrificans Run_A_D11</name>
    <dbReference type="NCBI Taxonomy" id="1400863"/>
    <lineage>
        <taxon>Bacteria</taxon>
        <taxon>Pseudomonadati</taxon>
        <taxon>Pseudomonadota</taxon>
        <taxon>Gammaproteobacteria</taxon>
        <taxon>Candidatus Competibacteraceae</taxon>
        <taxon>Candidatus Competibacter</taxon>
    </lineage>
</organism>
<dbReference type="UniPathway" id="UPA00061">
    <property type="reaction ID" value="UER00516"/>
</dbReference>